<dbReference type="AlphaFoldDB" id="A0A517SB13"/>
<dbReference type="PROSITE" id="PS51257">
    <property type="entry name" value="PROKAR_LIPOPROTEIN"/>
    <property type="match status" value="1"/>
</dbReference>
<dbReference type="OrthoDB" id="215725at2"/>
<proteinExistence type="predicted"/>
<gene>
    <name evidence="1" type="ORF">Pan44_13150</name>
</gene>
<dbReference type="Proteomes" id="UP000315700">
    <property type="component" value="Chromosome"/>
</dbReference>
<organism evidence="1 2">
    <name type="scientific">Caulifigura coniformis</name>
    <dbReference type="NCBI Taxonomy" id="2527983"/>
    <lineage>
        <taxon>Bacteria</taxon>
        <taxon>Pseudomonadati</taxon>
        <taxon>Planctomycetota</taxon>
        <taxon>Planctomycetia</taxon>
        <taxon>Planctomycetales</taxon>
        <taxon>Planctomycetaceae</taxon>
        <taxon>Caulifigura</taxon>
    </lineage>
</organism>
<evidence type="ECO:0000313" key="2">
    <source>
        <dbReference type="Proteomes" id="UP000315700"/>
    </source>
</evidence>
<accession>A0A517SB13</accession>
<dbReference type="KEGG" id="ccos:Pan44_13150"/>
<dbReference type="RefSeq" id="WP_145028399.1">
    <property type="nucleotide sequence ID" value="NZ_CP036271.1"/>
</dbReference>
<dbReference type="InParanoid" id="A0A517SB13"/>
<protein>
    <recommendedName>
        <fullName evidence="3">Carboxypeptidase regulatory-like domain-containing protein</fullName>
    </recommendedName>
</protein>
<sequence length="140" mass="15032">MTGSFRMVSLCAVVLLAGCSRNELLSEVTGRVTLDGRPLTDAMIIFSPTGTGTTSYGRTDSDGRYRMLFRDNEYGAWLGENLVRISTFDLGSGDVAGKKELVPAVYNTRSTTKVTVASGANTHDFDLKSDAGKIIQGPKD</sequence>
<name>A0A517SB13_9PLAN</name>
<evidence type="ECO:0008006" key="3">
    <source>
        <dbReference type="Google" id="ProtNLM"/>
    </source>
</evidence>
<dbReference type="EMBL" id="CP036271">
    <property type="protein sequence ID" value="QDT53299.1"/>
    <property type="molecule type" value="Genomic_DNA"/>
</dbReference>
<dbReference type="InterPro" id="IPR008969">
    <property type="entry name" value="CarboxyPept-like_regulatory"/>
</dbReference>
<evidence type="ECO:0000313" key="1">
    <source>
        <dbReference type="EMBL" id="QDT53299.1"/>
    </source>
</evidence>
<dbReference type="SUPFAM" id="SSF49464">
    <property type="entry name" value="Carboxypeptidase regulatory domain-like"/>
    <property type="match status" value="1"/>
</dbReference>
<reference evidence="1 2" key="1">
    <citation type="submission" date="2019-02" db="EMBL/GenBank/DDBJ databases">
        <title>Deep-cultivation of Planctomycetes and their phenomic and genomic characterization uncovers novel biology.</title>
        <authorList>
            <person name="Wiegand S."/>
            <person name="Jogler M."/>
            <person name="Boedeker C."/>
            <person name="Pinto D."/>
            <person name="Vollmers J."/>
            <person name="Rivas-Marin E."/>
            <person name="Kohn T."/>
            <person name="Peeters S.H."/>
            <person name="Heuer A."/>
            <person name="Rast P."/>
            <person name="Oberbeckmann S."/>
            <person name="Bunk B."/>
            <person name="Jeske O."/>
            <person name="Meyerdierks A."/>
            <person name="Storesund J.E."/>
            <person name="Kallscheuer N."/>
            <person name="Luecker S."/>
            <person name="Lage O.M."/>
            <person name="Pohl T."/>
            <person name="Merkel B.J."/>
            <person name="Hornburger P."/>
            <person name="Mueller R.-W."/>
            <person name="Bruemmer F."/>
            <person name="Labrenz M."/>
            <person name="Spormann A.M."/>
            <person name="Op den Camp H."/>
            <person name="Overmann J."/>
            <person name="Amann R."/>
            <person name="Jetten M.S.M."/>
            <person name="Mascher T."/>
            <person name="Medema M.H."/>
            <person name="Devos D.P."/>
            <person name="Kaster A.-K."/>
            <person name="Ovreas L."/>
            <person name="Rohde M."/>
            <person name="Galperin M.Y."/>
            <person name="Jogler C."/>
        </authorList>
    </citation>
    <scope>NUCLEOTIDE SEQUENCE [LARGE SCALE GENOMIC DNA]</scope>
    <source>
        <strain evidence="1 2">Pan44</strain>
    </source>
</reference>
<keyword evidence="2" id="KW-1185">Reference proteome</keyword>